<dbReference type="PANTHER" id="PTHR44196:SF1">
    <property type="entry name" value="DEHYDROGENASE_REDUCTASE SDR FAMILY MEMBER 7B"/>
    <property type="match status" value="1"/>
</dbReference>
<dbReference type="PRINTS" id="PR00080">
    <property type="entry name" value="SDRFAMILY"/>
</dbReference>
<sequence length="263" mass="28783">MKISGKVWAVTGAASGIGLALSREILSRGGKVALIDIADEALRQAEKTLNVPSSISIHKADVSDIDRIRELPSEIIQKHGQIDGLVNNAGIIQPFVDFVELPDEKILKILQVNLISVVHLTRIFYPHIKARPEAHLVNVSSMGGVFPFPGQTWYGATKSAVKLLTEGMYAELLNSSIKVTLVIPGAVKTNIVQNSGVSMSTPQPAKNQKTLTAEEAALKICNAIEKNQFRLLLGREAKMLDVLYRLMPERSIGIIARRMKKIF</sequence>
<dbReference type="Pfam" id="PF00106">
    <property type="entry name" value="adh_short"/>
    <property type="match status" value="1"/>
</dbReference>
<accession>A0A401XNC9</accession>
<dbReference type="Gene3D" id="3.40.50.720">
    <property type="entry name" value="NAD(P)-binding Rossmann-like Domain"/>
    <property type="match status" value="1"/>
</dbReference>
<evidence type="ECO:0000256" key="1">
    <source>
        <dbReference type="ARBA" id="ARBA00006484"/>
    </source>
</evidence>
<name>A0A401XNC9_9FLAO</name>
<dbReference type="SUPFAM" id="SSF51735">
    <property type="entry name" value="NAD(P)-binding Rossmann-fold domains"/>
    <property type="match status" value="1"/>
</dbReference>
<dbReference type="InterPro" id="IPR002347">
    <property type="entry name" value="SDR_fam"/>
</dbReference>
<dbReference type="EMBL" id="BHZE01000025">
    <property type="protein sequence ID" value="GCD78519.1"/>
    <property type="molecule type" value="Genomic_DNA"/>
</dbReference>
<evidence type="ECO:0000313" key="5">
    <source>
        <dbReference type="Proteomes" id="UP000286715"/>
    </source>
</evidence>
<dbReference type="AlphaFoldDB" id="A0A401XNC9"/>
<dbReference type="Proteomes" id="UP000286715">
    <property type="component" value="Unassembled WGS sequence"/>
</dbReference>
<dbReference type="PANTHER" id="PTHR44196">
    <property type="entry name" value="DEHYDROGENASE/REDUCTASE SDR FAMILY MEMBER 7B"/>
    <property type="match status" value="1"/>
</dbReference>
<dbReference type="OrthoDB" id="822355at2"/>
<evidence type="ECO:0000256" key="3">
    <source>
        <dbReference type="RuleBase" id="RU000363"/>
    </source>
</evidence>
<reference evidence="4 5" key="1">
    <citation type="submission" date="2018-11" db="EMBL/GenBank/DDBJ databases">
        <title>Schleiferia aggregans sp. nov., a moderately thermophilic heterotrophic bacterium isolated from microbial mats at a terrestrial hot spring.</title>
        <authorList>
            <person name="Iino T."/>
            <person name="Ohkuma M."/>
            <person name="Haruta S."/>
        </authorList>
    </citation>
    <scope>NUCLEOTIDE SEQUENCE [LARGE SCALE GENOMIC DNA]</scope>
    <source>
        <strain evidence="4 5">LA</strain>
    </source>
</reference>
<evidence type="ECO:0000313" key="4">
    <source>
        <dbReference type="EMBL" id="GCD78519.1"/>
    </source>
</evidence>
<comment type="caution">
    <text evidence="4">The sequence shown here is derived from an EMBL/GenBank/DDBJ whole genome shotgun (WGS) entry which is preliminary data.</text>
</comment>
<keyword evidence="5" id="KW-1185">Reference proteome</keyword>
<dbReference type="GO" id="GO:0016020">
    <property type="term" value="C:membrane"/>
    <property type="evidence" value="ECO:0007669"/>
    <property type="project" value="TreeGrafter"/>
</dbReference>
<dbReference type="GO" id="GO:0016491">
    <property type="term" value="F:oxidoreductase activity"/>
    <property type="evidence" value="ECO:0007669"/>
    <property type="project" value="UniProtKB-KW"/>
</dbReference>
<comment type="similarity">
    <text evidence="1 3">Belongs to the short-chain dehydrogenases/reductases (SDR) family.</text>
</comment>
<protein>
    <submittedName>
        <fullName evidence="4">Short-chain dehydrogenase</fullName>
    </submittedName>
</protein>
<dbReference type="PRINTS" id="PR00081">
    <property type="entry name" value="GDHRDH"/>
</dbReference>
<dbReference type="RefSeq" id="WP_124398573.1">
    <property type="nucleotide sequence ID" value="NZ_BHZE01000025.1"/>
</dbReference>
<proteinExistence type="inferred from homology"/>
<dbReference type="CDD" id="cd05233">
    <property type="entry name" value="SDR_c"/>
    <property type="match status" value="1"/>
</dbReference>
<organism evidence="4 5">
    <name type="scientific">Thermaurantimonas aggregans</name>
    <dbReference type="NCBI Taxonomy" id="2173829"/>
    <lineage>
        <taxon>Bacteria</taxon>
        <taxon>Pseudomonadati</taxon>
        <taxon>Bacteroidota</taxon>
        <taxon>Flavobacteriia</taxon>
        <taxon>Flavobacteriales</taxon>
        <taxon>Schleiferiaceae</taxon>
        <taxon>Thermaurantimonas</taxon>
    </lineage>
</organism>
<keyword evidence="2" id="KW-0560">Oxidoreductase</keyword>
<gene>
    <name evidence="4" type="ORF">JCM31826_20010</name>
</gene>
<evidence type="ECO:0000256" key="2">
    <source>
        <dbReference type="ARBA" id="ARBA00023002"/>
    </source>
</evidence>
<dbReference type="InterPro" id="IPR036291">
    <property type="entry name" value="NAD(P)-bd_dom_sf"/>
</dbReference>